<name>A0A8S3Q6Q2_MYTED</name>
<dbReference type="PROSITE" id="PS50119">
    <property type="entry name" value="ZF_BBOX"/>
    <property type="match status" value="2"/>
</dbReference>
<organism evidence="3 4">
    <name type="scientific">Mytilus edulis</name>
    <name type="common">Blue mussel</name>
    <dbReference type="NCBI Taxonomy" id="6550"/>
    <lineage>
        <taxon>Eukaryota</taxon>
        <taxon>Metazoa</taxon>
        <taxon>Spiralia</taxon>
        <taxon>Lophotrochozoa</taxon>
        <taxon>Mollusca</taxon>
        <taxon>Bivalvia</taxon>
        <taxon>Autobranchia</taxon>
        <taxon>Pteriomorphia</taxon>
        <taxon>Mytilida</taxon>
        <taxon>Mytiloidea</taxon>
        <taxon>Mytilidae</taxon>
        <taxon>Mytilinae</taxon>
        <taxon>Mytilus</taxon>
    </lineage>
</organism>
<keyword evidence="1" id="KW-0863">Zinc-finger</keyword>
<dbReference type="AlphaFoldDB" id="A0A8S3Q6Q2"/>
<keyword evidence="4" id="KW-1185">Reference proteome</keyword>
<evidence type="ECO:0000313" key="3">
    <source>
        <dbReference type="EMBL" id="CAG2192535.1"/>
    </source>
</evidence>
<keyword evidence="1" id="KW-0479">Metal-binding</keyword>
<dbReference type="Gene3D" id="3.30.160.60">
    <property type="entry name" value="Classic Zinc Finger"/>
    <property type="match status" value="1"/>
</dbReference>
<dbReference type="InterPro" id="IPR000315">
    <property type="entry name" value="Znf_B-box"/>
</dbReference>
<dbReference type="Pfam" id="PF00643">
    <property type="entry name" value="zf-B_box"/>
    <property type="match status" value="1"/>
</dbReference>
<dbReference type="GO" id="GO:0008270">
    <property type="term" value="F:zinc ion binding"/>
    <property type="evidence" value="ECO:0007669"/>
    <property type="project" value="UniProtKB-KW"/>
</dbReference>
<comment type="caution">
    <text evidence="3">The sequence shown here is derived from an EMBL/GenBank/DDBJ whole genome shotgun (WGS) entry which is preliminary data.</text>
</comment>
<dbReference type="OrthoDB" id="5592120at2759"/>
<dbReference type="SUPFAM" id="SSF57845">
    <property type="entry name" value="B-box zinc-binding domain"/>
    <property type="match status" value="1"/>
</dbReference>
<feature type="domain" description="B box-type" evidence="2">
    <location>
        <begin position="60"/>
        <end position="100"/>
    </location>
</feature>
<sequence>MSEAQLSYDKCYVCMKRIGSLFCHDCEKILCVQCCLDHDVSTSNIRHFVIDSQNESCVFNQKPVCTTHGMEFISFCMDCDCLICIECNIFTHYGHTLDTIMKITDISRKNTRKTIEELKSKVKITSNMLKEIRTTKLQKLQSDYEDYIGVVSTRSPKLQQIVDEITKASDFCQLEMEPILEFVGRLECLRDSYTKTCTQLGHILREKNDVMFLSTKKSLQTDLDNLEEIPQMMQPKTLDAFQHGDFFNLPDLVIKEIQQKFTIG</sequence>
<dbReference type="EMBL" id="CAJPWZ010000407">
    <property type="protein sequence ID" value="CAG2192535.1"/>
    <property type="molecule type" value="Genomic_DNA"/>
</dbReference>
<dbReference type="SMART" id="SM00336">
    <property type="entry name" value="BBOX"/>
    <property type="match status" value="2"/>
</dbReference>
<protein>
    <recommendedName>
        <fullName evidence="2">B box-type domain-containing protein</fullName>
    </recommendedName>
</protein>
<proteinExistence type="predicted"/>
<reference evidence="3" key="1">
    <citation type="submission" date="2021-03" db="EMBL/GenBank/DDBJ databases">
        <authorList>
            <person name="Bekaert M."/>
        </authorList>
    </citation>
    <scope>NUCLEOTIDE SEQUENCE</scope>
</reference>
<dbReference type="Proteomes" id="UP000683360">
    <property type="component" value="Unassembled WGS sequence"/>
</dbReference>
<evidence type="ECO:0000256" key="1">
    <source>
        <dbReference type="PROSITE-ProRule" id="PRU00024"/>
    </source>
</evidence>
<evidence type="ECO:0000313" key="4">
    <source>
        <dbReference type="Proteomes" id="UP000683360"/>
    </source>
</evidence>
<gene>
    <name evidence="3" type="ORF">MEDL_7693</name>
</gene>
<evidence type="ECO:0000259" key="2">
    <source>
        <dbReference type="PROSITE" id="PS50119"/>
    </source>
</evidence>
<keyword evidence="1" id="KW-0862">Zinc</keyword>
<feature type="domain" description="B box-type" evidence="2">
    <location>
        <begin position="6"/>
        <end position="52"/>
    </location>
</feature>
<accession>A0A8S3Q6Q2</accession>